<proteinExistence type="predicted"/>
<evidence type="ECO:0000313" key="3">
    <source>
        <dbReference type="EMBL" id="GHO94400.1"/>
    </source>
</evidence>
<gene>
    <name evidence="3" type="ORF">KSF_044480</name>
</gene>
<name>A0A8J3IL00_9CHLR</name>
<dbReference type="RefSeq" id="WP_220205142.1">
    <property type="nucleotide sequence ID" value="NZ_BNJK01000001.1"/>
</dbReference>
<feature type="domain" description="Zinc-ribbon" evidence="2">
    <location>
        <begin position="2"/>
        <end position="24"/>
    </location>
</feature>
<dbReference type="EMBL" id="BNJK01000001">
    <property type="protein sequence ID" value="GHO94400.1"/>
    <property type="molecule type" value="Genomic_DNA"/>
</dbReference>
<organism evidence="3 4">
    <name type="scientific">Reticulibacter mediterranei</name>
    <dbReference type="NCBI Taxonomy" id="2778369"/>
    <lineage>
        <taxon>Bacteria</taxon>
        <taxon>Bacillati</taxon>
        <taxon>Chloroflexota</taxon>
        <taxon>Ktedonobacteria</taxon>
        <taxon>Ktedonobacterales</taxon>
        <taxon>Reticulibacteraceae</taxon>
        <taxon>Reticulibacter</taxon>
    </lineage>
</organism>
<keyword evidence="4" id="KW-1185">Reference proteome</keyword>
<evidence type="ECO:0000256" key="1">
    <source>
        <dbReference type="SAM" id="Coils"/>
    </source>
</evidence>
<feature type="coiled-coil region" evidence="1">
    <location>
        <begin position="53"/>
        <end position="80"/>
    </location>
</feature>
<reference evidence="3" key="1">
    <citation type="submission" date="2020-10" db="EMBL/GenBank/DDBJ databases">
        <title>Taxonomic study of unclassified bacteria belonging to the class Ktedonobacteria.</title>
        <authorList>
            <person name="Yabe S."/>
            <person name="Wang C.M."/>
            <person name="Zheng Y."/>
            <person name="Sakai Y."/>
            <person name="Cavaletti L."/>
            <person name="Monciardini P."/>
            <person name="Donadio S."/>
        </authorList>
    </citation>
    <scope>NUCLEOTIDE SEQUENCE</scope>
    <source>
        <strain evidence="3">ID150040</strain>
    </source>
</reference>
<dbReference type="Pfam" id="PF13240">
    <property type="entry name" value="Zn_Ribbon_1"/>
    <property type="match status" value="1"/>
</dbReference>
<protein>
    <recommendedName>
        <fullName evidence="2">Zinc-ribbon domain-containing protein</fullName>
    </recommendedName>
</protein>
<keyword evidence="1" id="KW-0175">Coiled coil</keyword>
<accession>A0A8J3IL00</accession>
<dbReference type="InterPro" id="IPR026870">
    <property type="entry name" value="Zinc_ribbon_dom"/>
</dbReference>
<dbReference type="AlphaFoldDB" id="A0A8J3IL00"/>
<evidence type="ECO:0000313" key="4">
    <source>
        <dbReference type="Proteomes" id="UP000597444"/>
    </source>
</evidence>
<comment type="caution">
    <text evidence="3">The sequence shown here is derived from an EMBL/GenBank/DDBJ whole genome shotgun (WGS) entry which is preliminary data.</text>
</comment>
<dbReference type="Proteomes" id="UP000597444">
    <property type="component" value="Unassembled WGS sequence"/>
</dbReference>
<sequence>MFCATCGQRVRDGAHFCDDCGAQLELPGAITRTAPTESTHTYREVTDPYKEQITQLKLQMKQLKLMLKQVNMDMSNKRAQHSETAAFVPRGVLRRGYKMIEDVQLWGPQQRKQQLQQEILQMEQELLGLQKAQTDWKIQRNEL</sequence>
<evidence type="ECO:0000259" key="2">
    <source>
        <dbReference type="Pfam" id="PF13240"/>
    </source>
</evidence>